<keyword evidence="2" id="KW-0413">Isomerase</keyword>
<dbReference type="Proteomes" id="UP000515237">
    <property type="component" value="Chromosome"/>
</dbReference>
<dbReference type="Pfam" id="PF01261">
    <property type="entry name" value="AP_endonuc_2"/>
    <property type="match status" value="1"/>
</dbReference>
<evidence type="ECO:0000313" key="2">
    <source>
        <dbReference type="EMBL" id="QNF33742.1"/>
    </source>
</evidence>
<accession>A0A7G7G9A8</accession>
<sequence>MFSPSGIFKKLVKSRFQISWIALLVFVSLLGIQCKTEKSASKSAGATKSIYSRDNLVAWCIVPYDVKERTPEERAQMLNKLGITKLAYDWREKHISTFDAELEALKKHNIQLQSFWYMSGPEPEKDKNLKIILDVLQRHNVKTQIWCMLVNIKGLDSMTQEQKVVAHAKPLRYIAEQAAKIGCSVGLYNHGGWYGMPENQVQLIDYLKMPNLGIVYNFHHAEDDVERFPQFLPLIKPHLMTVTLMGLVKGPRAKVVPVGQGNAEQEMMRLVKESGYTGPISIINEDTAPDAEEGLRLNMTGLQKILQAMGETEALKTYQ</sequence>
<dbReference type="Gene3D" id="3.20.20.150">
    <property type="entry name" value="Divalent-metal-dependent TIM barrel enzymes"/>
    <property type="match status" value="1"/>
</dbReference>
<dbReference type="RefSeq" id="WP_185270225.1">
    <property type="nucleotide sequence ID" value="NZ_CP055156.1"/>
</dbReference>
<reference evidence="2 3" key="1">
    <citation type="journal article" date="2018" name="Int. J. Syst. Evol. Microbiol.">
        <title>Adhaeribacter swui sp. nov., isolated from wet mud.</title>
        <authorList>
            <person name="Kim D.U."/>
            <person name="Kim K.W."/>
            <person name="Kang M.S."/>
            <person name="Kim J.Y."/>
            <person name="Jang J.H."/>
            <person name="Kim M.K."/>
        </authorList>
    </citation>
    <scope>NUCLEOTIDE SEQUENCE [LARGE SCALE GENOMIC DNA]</scope>
    <source>
        <strain evidence="2 3">KCTC 52873</strain>
    </source>
</reference>
<evidence type="ECO:0000313" key="3">
    <source>
        <dbReference type="Proteomes" id="UP000515237"/>
    </source>
</evidence>
<dbReference type="AlphaFoldDB" id="A0A7G7G9A8"/>
<dbReference type="EMBL" id="CP055156">
    <property type="protein sequence ID" value="QNF33742.1"/>
    <property type="molecule type" value="Genomic_DNA"/>
</dbReference>
<evidence type="ECO:0000259" key="1">
    <source>
        <dbReference type="Pfam" id="PF01261"/>
    </source>
</evidence>
<dbReference type="SUPFAM" id="SSF51658">
    <property type="entry name" value="Xylose isomerase-like"/>
    <property type="match status" value="1"/>
</dbReference>
<feature type="domain" description="Xylose isomerase-like TIM barrel" evidence="1">
    <location>
        <begin position="99"/>
        <end position="295"/>
    </location>
</feature>
<gene>
    <name evidence="2" type="ORF">HUW51_13805</name>
</gene>
<protein>
    <submittedName>
        <fullName evidence="2">Xylose isomerase</fullName>
    </submittedName>
</protein>
<dbReference type="GO" id="GO:0016853">
    <property type="term" value="F:isomerase activity"/>
    <property type="evidence" value="ECO:0007669"/>
    <property type="project" value="UniProtKB-KW"/>
</dbReference>
<dbReference type="KEGG" id="aswu:HUW51_13805"/>
<dbReference type="InterPro" id="IPR036237">
    <property type="entry name" value="Xyl_isomerase-like_sf"/>
</dbReference>
<proteinExistence type="predicted"/>
<dbReference type="InterPro" id="IPR013022">
    <property type="entry name" value="Xyl_isomerase-like_TIM-brl"/>
</dbReference>
<name>A0A7G7G9A8_9BACT</name>
<organism evidence="2 3">
    <name type="scientific">Adhaeribacter swui</name>
    <dbReference type="NCBI Taxonomy" id="2086471"/>
    <lineage>
        <taxon>Bacteria</taxon>
        <taxon>Pseudomonadati</taxon>
        <taxon>Bacteroidota</taxon>
        <taxon>Cytophagia</taxon>
        <taxon>Cytophagales</taxon>
        <taxon>Hymenobacteraceae</taxon>
        <taxon>Adhaeribacter</taxon>
    </lineage>
</organism>
<keyword evidence="3" id="KW-1185">Reference proteome</keyword>